<dbReference type="InterPro" id="IPR051531">
    <property type="entry name" value="N-acetyltransferase"/>
</dbReference>
<dbReference type="Gene3D" id="3.40.630.30">
    <property type="match status" value="1"/>
</dbReference>
<dbReference type="InterPro" id="IPR016181">
    <property type="entry name" value="Acyl_CoA_acyltransferase"/>
</dbReference>
<dbReference type="EC" id="2.-.-.-" evidence="2"/>
<feature type="domain" description="N-acetyltransferase" evidence="1">
    <location>
        <begin position="28"/>
        <end position="193"/>
    </location>
</feature>
<name>A0AAU6WLY0_9FLAO</name>
<dbReference type="Proteomes" id="UP001463665">
    <property type="component" value="Chromosome"/>
</dbReference>
<reference evidence="2 3" key="1">
    <citation type="submission" date="2024-04" db="EMBL/GenBank/DDBJ databases">
        <title>Genome sequencing and assembly of rice foliar adapted Chryseobacterium endophyticum OsEnb-ALM-A6.</title>
        <authorList>
            <person name="Kumar S."/>
            <person name="Javed M."/>
            <person name="Chouhan V."/>
            <person name="Charishma K."/>
            <person name="Patel A."/>
            <person name="Kumar M."/>
            <person name="Sahu K.P."/>
            <person name="Kumar A."/>
        </authorList>
    </citation>
    <scope>NUCLEOTIDE SEQUENCE [LARGE SCALE GENOMIC DNA]</scope>
    <source>
        <strain evidence="2 3">OsEnb-ALM-A6</strain>
    </source>
</reference>
<dbReference type="RefSeq" id="WP_345765684.1">
    <property type="nucleotide sequence ID" value="NZ_CP154834.1"/>
</dbReference>
<organism evidence="2 3">
    <name type="scientific">Chryseobacterium endophyticum</name>
    <dbReference type="NCBI Taxonomy" id="1854762"/>
    <lineage>
        <taxon>Bacteria</taxon>
        <taxon>Pseudomonadati</taxon>
        <taxon>Bacteroidota</taxon>
        <taxon>Flavobacteriia</taxon>
        <taxon>Flavobacteriales</taxon>
        <taxon>Weeksellaceae</taxon>
        <taxon>Chryseobacterium group</taxon>
        <taxon>Chryseobacterium</taxon>
    </lineage>
</organism>
<gene>
    <name evidence="2" type="ORF">AAFP95_14700</name>
</gene>
<dbReference type="Pfam" id="PF13302">
    <property type="entry name" value="Acetyltransf_3"/>
    <property type="match status" value="1"/>
</dbReference>
<dbReference type="PANTHER" id="PTHR43792">
    <property type="entry name" value="GNAT FAMILY, PUTATIVE (AFU_ORTHOLOGUE AFUA_3G00765)-RELATED-RELATED"/>
    <property type="match status" value="1"/>
</dbReference>
<dbReference type="PANTHER" id="PTHR43792:SF1">
    <property type="entry name" value="N-ACETYLTRANSFERASE DOMAIN-CONTAINING PROTEIN"/>
    <property type="match status" value="1"/>
</dbReference>
<accession>A0AAU6WLY0</accession>
<sequence>MNWKSYNHNNSIFVGKYTMMMQVYTERLLLRDMTIEDAPAIFDYRSDAEANTFQSWIPTSLKEVENFILRNHKEFNQPESWYQILITDKETKEVIGDIGIHFFGNENLQAELAITLNKNFQGKGFAAEALKGIISLLFTDFEKHRIMASVDPDNLDSIRLMERVGLRKEGHFVKSLFWKNRWVDDVIYAVLREEWMEK</sequence>
<evidence type="ECO:0000313" key="2">
    <source>
        <dbReference type="EMBL" id="XAO73055.1"/>
    </source>
</evidence>
<proteinExistence type="predicted"/>
<evidence type="ECO:0000313" key="3">
    <source>
        <dbReference type="Proteomes" id="UP001463665"/>
    </source>
</evidence>
<keyword evidence="2" id="KW-0808">Transferase</keyword>
<dbReference type="SUPFAM" id="SSF55729">
    <property type="entry name" value="Acyl-CoA N-acyltransferases (Nat)"/>
    <property type="match status" value="1"/>
</dbReference>
<dbReference type="EMBL" id="CP154834">
    <property type="protein sequence ID" value="XAO73055.1"/>
    <property type="molecule type" value="Genomic_DNA"/>
</dbReference>
<dbReference type="AlphaFoldDB" id="A0AAU6WLY0"/>
<protein>
    <submittedName>
        <fullName evidence="2">GNAT family protein</fullName>
        <ecNumber evidence="2">2.-.-.-</ecNumber>
    </submittedName>
</protein>
<dbReference type="GO" id="GO:0016747">
    <property type="term" value="F:acyltransferase activity, transferring groups other than amino-acyl groups"/>
    <property type="evidence" value="ECO:0007669"/>
    <property type="project" value="InterPro"/>
</dbReference>
<evidence type="ECO:0000259" key="1">
    <source>
        <dbReference type="PROSITE" id="PS51186"/>
    </source>
</evidence>
<keyword evidence="3" id="KW-1185">Reference proteome</keyword>
<dbReference type="PROSITE" id="PS51186">
    <property type="entry name" value="GNAT"/>
    <property type="match status" value="1"/>
</dbReference>
<dbReference type="InterPro" id="IPR000182">
    <property type="entry name" value="GNAT_dom"/>
</dbReference>